<name>A0ABS0N3E0_9SPHN</name>
<gene>
    <name evidence="1" type="ORF">I5L03_07725</name>
</gene>
<evidence type="ECO:0000313" key="1">
    <source>
        <dbReference type="EMBL" id="MBH5322472.1"/>
    </source>
</evidence>
<accession>A0ABS0N3E0</accession>
<reference evidence="1 2" key="1">
    <citation type="submission" date="2020-11" db="EMBL/GenBank/DDBJ databases">
        <title>Erythrobacter sediminis sp. nov., a marine bacterium from a tidal flat of Garorim Bay.</title>
        <authorList>
            <person name="Kim D."/>
            <person name="Yoo Y."/>
            <person name="Kim J.-J."/>
        </authorList>
    </citation>
    <scope>NUCLEOTIDE SEQUENCE [LARGE SCALE GENOMIC DNA]</scope>
    <source>
        <strain evidence="1 2">JGD-13</strain>
    </source>
</reference>
<dbReference type="RefSeq" id="WP_197921168.1">
    <property type="nucleotide sequence ID" value="NZ_CAWPTA010000007.1"/>
</dbReference>
<sequence length="70" mass="7597">MEANSLSERVRHAMARIDAAAQRIEAAANAPRPASGPGSDPELEARYAELQREAGEALQQIDRLIGTLER</sequence>
<dbReference type="Proteomes" id="UP000602442">
    <property type="component" value="Unassembled WGS sequence"/>
</dbReference>
<comment type="caution">
    <text evidence="1">The sequence shown here is derived from an EMBL/GenBank/DDBJ whole genome shotgun (WGS) entry which is preliminary data.</text>
</comment>
<protein>
    <submittedName>
        <fullName evidence="1">Uncharacterized protein</fullName>
    </submittedName>
</protein>
<dbReference type="EMBL" id="JAEANY010000002">
    <property type="protein sequence ID" value="MBH5322472.1"/>
    <property type="molecule type" value="Genomic_DNA"/>
</dbReference>
<organism evidence="1 2">
    <name type="scientific">Aurantiacibacter sediminis</name>
    <dbReference type="NCBI Taxonomy" id="2793064"/>
    <lineage>
        <taxon>Bacteria</taxon>
        <taxon>Pseudomonadati</taxon>
        <taxon>Pseudomonadota</taxon>
        <taxon>Alphaproteobacteria</taxon>
        <taxon>Sphingomonadales</taxon>
        <taxon>Erythrobacteraceae</taxon>
        <taxon>Aurantiacibacter</taxon>
    </lineage>
</organism>
<proteinExistence type="predicted"/>
<keyword evidence="2" id="KW-1185">Reference proteome</keyword>
<evidence type="ECO:0000313" key="2">
    <source>
        <dbReference type="Proteomes" id="UP000602442"/>
    </source>
</evidence>